<evidence type="ECO:0000259" key="1">
    <source>
        <dbReference type="PROSITE" id="PS51725"/>
    </source>
</evidence>
<dbReference type="PROSITE" id="PS51725">
    <property type="entry name" value="ABM"/>
    <property type="match status" value="1"/>
</dbReference>
<comment type="caution">
    <text evidence="2">The sequence shown here is derived from an EMBL/GenBank/DDBJ whole genome shotgun (WGS) entry which is preliminary data.</text>
</comment>
<evidence type="ECO:0000313" key="2">
    <source>
        <dbReference type="EMBL" id="PDH41676.1"/>
    </source>
</evidence>
<keyword evidence="2" id="KW-0503">Monooxygenase</keyword>
<name>A0A2A5X032_9GAMM</name>
<dbReference type="AlphaFoldDB" id="A0A2A5X032"/>
<accession>A0A2A5X032</accession>
<dbReference type="SUPFAM" id="SSF54909">
    <property type="entry name" value="Dimeric alpha+beta barrel"/>
    <property type="match status" value="1"/>
</dbReference>
<gene>
    <name evidence="2" type="ORF">CNE99_01235</name>
</gene>
<proteinExistence type="predicted"/>
<sequence length="97" mass="10587">MSIGIIAKLKCAEGKNAEFEAGFKEMQKAVSENEPGCEFYLLHKSRSEDIVYYVMEQYSDEEALSAHGKSNAFKAAGAKLGPYSGGKAEIELMDLVS</sequence>
<dbReference type="GO" id="GO:0004497">
    <property type="term" value="F:monooxygenase activity"/>
    <property type="evidence" value="ECO:0007669"/>
    <property type="project" value="UniProtKB-KW"/>
</dbReference>
<evidence type="ECO:0000313" key="3">
    <source>
        <dbReference type="Proteomes" id="UP000219327"/>
    </source>
</evidence>
<protein>
    <submittedName>
        <fullName evidence="2">Antibiotic biosynthesis monooxygenase</fullName>
    </submittedName>
</protein>
<dbReference type="EMBL" id="NTKD01000003">
    <property type="protein sequence ID" value="PDH41676.1"/>
    <property type="molecule type" value="Genomic_DNA"/>
</dbReference>
<dbReference type="Gene3D" id="3.30.70.100">
    <property type="match status" value="1"/>
</dbReference>
<keyword evidence="2" id="KW-0560">Oxidoreductase</keyword>
<dbReference type="InterPro" id="IPR007138">
    <property type="entry name" value="ABM_dom"/>
</dbReference>
<dbReference type="PANTHER" id="PTHR33336:SF3">
    <property type="entry name" value="ABM DOMAIN-CONTAINING PROTEIN"/>
    <property type="match status" value="1"/>
</dbReference>
<organism evidence="2 3">
    <name type="scientific">OM182 bacterium MED-G24</name>
    <dbReference type="NCBI Taxonomy" id="1986255"/>
    <lineage>
        <taxon>Bacteria</taxon>
        <taxon>Pseudomonadati</taxon>
        <taxon>Pseudomonadota</taxon>
        <taxon>Gammaproteobacteria</taxon>
        <taxon>OMG group</taxon>
        <taxon>OM182 clade</taxon>
    </lineage>
</organism>
<dbReference type="PANTHER" id="PTHR33336">
    <property type="entry name" value="QUINOL MONOOXYGENASE YGIN-RELATED"/>
    <property type="match status" value="1"/>
</dbReference>
<reference evidence="2 3" key="1">
    <citation type="submission" date="2017-08" db="EMBL/GenBank/DDBJ databases">
        <title>Fine stratification of microbial communities through a metagenomic profile of the photic zone.</title>
        <authorList>
            <person name="Haro-Moreno J.M."/>
            <person name="Lopez-Perez M."/>
            <person name="De La Torre J."/>
            <person name="Picazo A."/>
            <person name="Camacho A."/>
            <person name="Rodriguez-Valera F."/>
        </authorList>
    </citation>
    <scope>NUCLEOTIDE SEQUENCE [LARGE SCALE GENOMIC DNA]</scope>
    <source>
        <strain evidence="2">MED-G24</strain>
    </source>
</reference>
<dbReference type="InterPro" id="IPR050744">
    <property type="entry name" value="AI-2_Isomerase_LsrG"/>
</dbReference>
<dbReference type="Proteomes" id="UP000219327">
    <property type="component" value="Unassembled WGS sequence"/>
</dbReference>
<dbReference type="InterPro" id="IPR011008">
    <property type="entry name" value="Dimeric_a/b-barrel"/>
</dbReference>
<dbReference type="Pfam" id="PF03992">
    <property type="entry name" value="ABM"/>
    <property type="match status" value="1"/>
</dbReference>
<feature type="domain" description="ABM" evidence="1">
    <location>
        <begin position="3"/>
        <end position="92"/>
    </location>
</feature>